<dbReference type="WBParaSite" id="maker-unitig_28592-snap-gene-0.1-mRNA-1">
    <property type="protein sequence ID" value="maker-unitig_28592-snap-gene-0.1-mRNA-1"/>
    <property type="gene ID" value="maker-unitig_28592-snap-gene-0.1"/>
</dbReference>
<reference evidence="2" key="1">
    <citation type="submission" date="2016-11" db="UniProtKB">
        <authorList>
            <consortium name="WormBaseParasite"/>
        </authorList>
    </citation>
    <scope>IDENTIFICATION</scope>
</reference>
<evidence type="ECO:0000313" key="2">
    <source>
        <dbReference type="WBParaSite" id="maker-unitig_28592-snap-gene-0.1-mRNA-1"/>
    </source>
</evidence>
<dbReference type="AlphaFoldDB" id="A0A1I8FCK9"/>
<protein>
    <submittedName>
        <fullName evidence="2">Uncharacterized protein</fullName>
    </submittedName>
</protein>
<keyword evidence="1" id="KW-1185">Reference proteome</keyword>
<dbReference type="Proteomes" id="UP000095280">
    <property type="component" value="Unplaced"/>
</dbReference>
<organism evidence="1 2">
    <name type="scientific">Macrostomum lignano</name>
    <dbReference type="NCBI Taxonomy" id="282301"/>
    <lineage>
        <taxon>Eukaryota</taxon>
        <taxon>Metazoa</taxon>
        <taxon>Spiralia</taxon>
        <taxon>Lophotrochozoa</taxon>
        <taxon>Platyhelminthes</taxon>
        <taxon>Rhabditophora</taxon>
        <taxon>Macrostomorpha</taxon>
        <taxon>Macrostomida</taxon>
        <taxon>Macrostomidae</taxon>
        <taxon>Macrostomum</taxon>
    </lineage>
</organism>
<proteinExistence type="predicted"/>
<sequence>MEYYYSGRVDASLAWPVRKLQPSRPVFDTTSLFESL</sequence>
<name>A0A1I8FCK9_9PLAT</name>
<evidence type="ECO:0000313" key="1">
    <source>
        <dbReference type="Proteomes" id="UP000095280"/>
    </source>
</evidence>
<accession>A0A1I8FCK9</accession>